<gene>
    <name evidence="3" type="ORF">B5807_01713</name>
</gene>
<dbReference type="Pfam" id="PF24803">
    <property type="entry name" value="DUF7704"/>
    <property type="match status" value="1"/>
</dbReference>
<evidence type="ECO:0000256" key="1">
    <source>
        <dbReference type="SAM" id="Phobius"/>
    </source>
</evidence>
<dbReference type="Proteomes" id="UP000193240">
    <property type="component" value="Unassembled WGS sequence"/>
</dbReference>
<feature type="transmembrane region" description="Helical" evidence="1">
    <location>
        <begin position="62"/>
        <end position="82"/>
    </location>
</feature>
<dbReference type="PANTHER" id="PTHR37019">
    <property type="entry name" value="CHROMOSOME 1, WHOLE GENOME SHOTGUN SEQUENCE"/>
    <property type="match status" value="1"/>
</dbReference>
<feature type="transmembrane region" description="Helical" evidence="1">
    <location>
        <begin position="89"/>
        <end position="107"/>
    </location>
</feature>
<evidence type="ECO:0000313" key="4">
    <source>
        <dbReference type="Proteomes" id="UP000193240"/>
    </source>
</evidence>
<evidence type="ECO:0000259" key="2">
    <source>
        <dbReference type="Pfam" id="PF24803"/>
    </source>
</evidence>
<reference evidence="3 4" key="1">
    <citation type="journal article" date="2017" name="Genome Announc.">
        <title>Genome sequence of the saprophytic ascomycete Epicoccum nigrum ICMP 19927 strain isolated from New Zealand.</title>
        <authorList>
            <person name="Fokin M."/>
            <person name="Fleetwood D."/>
            <person name="Weir B.S."/>
            <person name="Villas-Boas S.G."/>
        </authorList>
    </citation>
    <scope>NUCLEOTIDE SEQUENCE [LARGE SCALE GENOMIC DNA]</scope>
    <source>
        <strain evidence="3 4">ICMP 19927</strain>
    </source>
</reference>
<feature type="transmembrane region" description="Helical" evidence="1">
    <location>
        <begin position="16"/>
        <end position="35"/>
    </location>
</feature>
<feature type="domain" description="DUF7704" evidence="2">
    <location>
        <begin position="12"/>
        <end position="149"/>
    </location>
</feature>
<keyword evidence="1" id="KW-1133">Transmembrane helix</keyword>
<keyword evidence="1" id="KW-0812">Transmembrane</keyword>
<name>A0A1Y2MG33_EPING</name>
<evidence type="ECO:0000313" key="3">
    <source>
        <dbReference type="EMBL" id="OSS55096.1"/>
    </source>
</evidence>
<dbReference type="OMA" id="MFRWQDW"/>
<protein>
    <recommendedName>
        <fullName evidence="2">DUF7704 domain-containing protein</fullName>
    </recommendedName>
</protein>
<dbReference type="InParanoid" id="A0A1Y2MG33"/>
<accession>A0A1Y2MG33</accession>
<dbReference type="AlphaFoldDB" id="A0A1Y2MG33"/>
<sequence length="164" mass="18119">MASSTKSPQGLTEIPAFYRVFFTTVDPLLCLWAAYMDFFTPDVVLSSHIPFPSSDEGHRMLLAQRGGLLLCLGFLSAVLLRFAPDIRVWHILEVGLLVSDFAYFWAAGGVLRAQGRLWPEAWRGEDWGSLGVTGLVTLVRLGFLARVGGFGEGEVVEEGEKKRN</sequence>
<dbReference type="EMBL" id="KZ107838">
    <property type="protein sequence ID" value="OSS55096.1"/>
    <property type="molecule type" value="Genomic_DNA"/>
</dbReference>
<proteinExistence type="predicted"/>
<keyword evidence="1" id="KW-0472">Membrane</keyword>
<feature type="transmembrane region" description="Helical" evidence="1">
    <location>
        <begin position="127"/>
        <end position="145"/>
    </location>
</feature>
<keyword evidence="4" id="KW-1185">Reference proteome</keyword>
<organism evidence="3 4">
    <name type="scientific">Epicoccum nigrum</name>
    <name type="common">Soil fungus</name>
    <name type="synonym">Epicoccum purpurascens</name>
    <dbReference type="NCBI Taxonomy" id="105696"/>
    <lineage>
        <taxon>Eukaryota</taxon>
        <taxon>Fungi</taxon>
        <taxon>Dikarya</taxon>
        <taxon>Ascomycota</taxon>
        <taxon>Pezizomycotina</taxon>
        <taxon>Dothideomycetes</taxon>
        <taxon>Pleosporomycetidae</taxon>
        <taxon>Pleosporales</taxon>
        <taxon>Pleosporineae</taxon>
        <taxon>Didymellaceae</taxon>
        <taxon>Epicoccum</taxon>
    </lineage>
</organism>
<dbReference type="PANTHER" id="PTHR37019:SF1">
    <property type="entry name" value="EXPERA DOMAIN-CONTAINING PROTEIN"/>
    <property type="match status" value="1"/>
</dbReference>
<dbReference type="InterPro" id="IPR056121">
    <property type="entry name" value="DUF7704"/>
</dbReference>